<sequence>MDLTMDIAQMSVNMHQQQDMQSLGIAVAKMAMNASDDALELLEETTASVDPNLGNVVDVSA</sequence>
<keyword evidence="2" id="KW-1185">Reference proteome</keyword>
<reference evidence="1 2" key="1">
    <citation type="submission" date="2010-08" db="EMBL/GenBank/DDBJ databases">
        <authorList>
            <person name="Weinstock G."/>
            <person name="Sodergren E."/>
            <person name="Clifton S."/>
            <person name="Fulton L."/>
            <person name="Fulton B."/>
            <person name="Courtney L."/>
            <person name="Fronick C."/>
            <person name="Harrison M."/>
            <person name="Strong C."/>
            <person name="Farmer C."/>
            <person name="Delahaunty K."/>
            <person name="Markovic C."/>
            <person name="Hall O."/>
            <person name="Minx P."/>
            <person name="Tomlinson C."/>
            <person name="Mitreva M."/>
            <person name="Hou S."/>
            <person name="Chen J."/>
            <person name="Wollam A."/>
            <person name="Pepin K.H."/>
            <person name="Johnson M."/>
            <person name="Bhonagiri V."/>
            <person name="Zhang X."/>
            <person name="Suruliraj S."/>
            <person name="Warren W."/>
            <person name="Chinwalla A."/>
            <person name="Mardis E.R."/>
            <person name="Wilson R.K."/>
        </authorList>
    </citation>
    <scope>NUCLEOTIDE SEQUENCE [LARGE SCALE GENOMIC DNA]</scope>
    <source>
        <strain evidence="1 2">F0399</strain>
    </source>
</reference>
<dbReference type="RefSeq" id="WP_009350612.1">
    <property type="nucleotide sequence ID" value="NZ_GL638155.1"/>
</dbReference>
<organism evidence="1 2">
    <name type="scientific">Selenomonas artemidis F0399</name>
    <dbReference type="NCBI Taxonomy" id="749551"/>
    <lineage>
        <taxon>Bacteria</taxon>
        <taxon>Bacillati</taxon>
        <taxon>Bacillota</taxon>
        <taxon>Negativicutes</taxon>
        <taxon>Selenomonadales</taxon>
        <taxon>Selenomonadaceae</taxon>
        <taxon>Selenomonas</taxon>
    </lineage>
</organism>
<name>E7N4L6_9FIRM</name>
<evidence type="ECO:0000313" key="2">
    <source>
        <dbReference type="Proteomes" id="UP000004633"/>
    </source>
</evidence>
<protein>
    <recommendedName>
        <fullName evidence="3">Motility protein</fullName>
    </recommendedName>
</protein>
<comment type="caution">
    <text evidence="1">The sequence shown here is derived from an EMBL/GenBank/DDBJ whole genome shotgun (WGS) entry which is preliminary data.</text>
</comment>
<evidence type="ECO:0008006" key="3">
    <source>
        <dbReference type="Google" id="ProtNLM"/>
    </source>
</evidence>
<gene>
    <name evidence="1" type="ORF">HMPREF9555_01964</name>
</gene>
<accession>E7N4L6</accession>
<dbReference type="InterPro" id="IPR025906">
    <property type="entry name" value="YjfB_motility"/>
</dbReference>
<dbReference type="EMBL" id="AECV01000055">
    <property type="protein sequence ID" value="EFW28848.1"/>
    <property type="molecule type" value="Genomic_DNA"/>
</dbReference>
<evidence type="ECO:0000313" key="1">
    <source>
        <dbReference type="EMBL" id="EFW28848.1"/>
    </source>
</evidence>
<dbReference type="HOGENOM" id="CLU_189781_4_1_9"/>
<proteinExistence type="predicted"/>
<dbReference type="Pfam" id="PF14070">
    <property type="entry name" value="YjfB_motility"/>
    <property type="match status" value="1"/>
</dbReference>
<dbReference type="STRING" id="749551.HMPREF9555_01964"/>
<dbReference type="AlphaFoldDB" id="E7N4L6"/>
<dbReference type="Proteomes" id="UP000004633">
    <property type="component" value="Unassembled WGS sequence"/>
</dbReference>